<evidence type="ECO:0000256" key="1">
    <source>
        <dbReference type="SAM" id="MobiDB-lite"/>
    </source>
</evidence>
<dbReference type="Proteomes" id="UP000002700">
    <property type="component" value="Chromosome I"/>
</dbReference>
<name>Q3JUD7_BURP1</name>
<feature type="compositionally biased region" description="Basic and acidic residues" evidence="1">
    <location>
        <begin position="582"/>
        <end position="597"/>
    </location>
</feature>
<evidence type="ECO:0000313" key="2">
    <source>
        <dbReference type="EMBL" id="ABA50473.1"/>
    </source>
</evidence>
<dbReference type="HOGENOM" id="CLU_456861_0_0_4"/>
<feature type="compositionally biased region" description="Basic residues" evidence="1">
    <location>
        <begin position="118"/>
        <end position="132"/>
    </location>
</feature>
<feature type="region of interest" description="Disordered" evidence="1">
    <location>
        <begin position="562"/>
        <end position="597"/>
    </location>
</feature>
<dbReference type="AlphaFoldDB" id="Q3JUD7"/>
<organism evidence="2 3">
    <name type="scientific">Burkholderia pseudomallei (strain 1710b)</name>
    <dbReference type="NCBI Taxonomy" id="320372"/>
    <lineage>
        <taxon>Bacteria</taxon>
        <taxon>Pseudomonadati</taxon>
        <taxon>Pseudomonadota</taxon>
        <taxon>Betaproteobacteria</taxon>
        <taxon>Burkholderiales</taxon>
        <taxon>Burkholderiaceae</taxon>
        <taxon>Burkholderia</taxon>
        <taxon>pseudomallei group</taxon>
    </lineage>
</organism>
<feature type="compositionally biased region" description="Basic residues" evidence="1">
    <location>
        <begin position="160"/>
        <end position="171"/>
    </location>
</feature>
<reference evidence="2 3" key="1">
    <citation type="submission" date="2005-09" db="EMBL/GenBank/DDBJ databases">
        <authorList>
            <person name="Woods D.E."/>
            <person name="Nierman W.C."/>
        </authorList>
    </citation>
    <scope>NUCLEOTIDE SEQUENCE [LARGE SCALE GENOMIC DNA]</scope>
    <source>
        <strain evidence="2 3">1710b</strain>
    </source>
</reference>
<accession>Q3JUD7</accession>
<sequence>MACVVRRRGRALRVPVAGHPRPRSVEAGRNLHVRHHPAHARKRRFCRADQRGAAVPRKAAAVRLGRHRLRMALFPLPAAARRRPACERPLRRARVRLHGPRRARRDGRGALARVAGDRHRRAVRRLARRHQAFARPDDRRRADGGRRDGLLRAARTRDPARRRRVRRARRTPAREPLRSPALRPGRRHRADVEGPVRAARVRRDACRDARPVPRLPQPRVLPLARDRRARVRAVRTDLADRAVPALRIAVPRLVLGKQRRTLLRFLGADARRRERQAALHLARAAHGRLPGGSARARRARARPLARLARAARRAAAHVRGHRDGRAAHLRDVAPTVHPAVHRAARARRRAGDSTPAAAPACRVGLCEPAAVRRRRGARVDRLVTDVRSRWPARRLAMARPLAAARLDDADRARARAVRARDHDRLGRPAAFAAARGQVARRAVVGDGRARRVGARLYAAAAVARRREELSFGVRRSESPARARMERRRLHGERRSRRVGSADALLLLRRAAPARRPAERERLHVAHRAGYARESAGARRRMETVLGGCPAGRRAGDAARLRAHARRGTPRPSVTAAVIGHDAASREDASRPRDAGRR</sequence>
<dbReference type="EMBL" id="CP000124">
    <property type="protein sequence ID" value="ABA50473.1"/>
    <property type="molecule type" value="Genomic_DNA"/>
</dbReference>
<evidence type="ECO:0000313" key="3">
    <source>
        <dbReference type="Proteomes" id="UP000002700"/>
    </source>
</evidence>
<proteinExistence type="predicted"/>
<feature type="compositionally biased region" description="Basic and acidic residues" evidence="1">
    <location>
        <begin position="135"/>
        <end position="159"/>
    </location>
</feature>
<gene>
    <name evidence="2" type="ordered locus">BURPS1710b_1406</name>
</gene>
<dbReference type="KEGG" id="bpm:BURPS1710b_1406"/>
<feature type="region of interest" description="Disordered" evidence="1">
    <location>
        <begin position="99"/>
        <end position="196"/>
    </location>
</feature>
<protein>
    <submittedName>
        <fullName evidence="2">Uncharacterized protein</fullName>
    </submittedName>
</protein>
<dbReference type="EnsemblBacteria" id="ABA50473">
    <property type="protein sequence ID" value="ABA50473"/>
    <property type="gene ID" value="BURPS1710b_1406"/>
</dbReference>